<dbReference type="Proteomes" id="UP001157974">
    <property type="component" value="Unassembled WGS sequence"/>
</dbReference>
<dbReference type="InterPro" id="IPR008271">
    <property type="entry name" value="Ser/Thr_kinase_AS"/>
</dbReference>
<evidence type="ECO:0000259" key="5">
    <source>
        <dbReference type="PROSITE" id="PS50011"/>
    </source>
</evidence>
<dbReference type="FunFam" id="1.10.510.10:FF:000571">
    <property type="entry name" value="Maternal embryonic leucine zipper kinase"/>
    <property type="match status" value="1"/>
</dbReference>
<dbReference type="SUPFAM" id="SSF56112">
    <property type="entry name" value="Protein kinase-like (PK-like)"/>
    <property type="match status" value="1"/>
</dbReference>
<gene>
    <name evidence="6" type="ORF">NDN08_005402</name>
</gene>
<dbReference type="Gene3D" id="1.10.510.10">
    <property type="entry name" value="Transferase(Phosphotransferase) domain 1"/>
    <property type="match status" value="1"/>
</dbReference>
<sequence>MSHFEHTWPSIHLLSWMDIESRGSKKSIKRRLVELRGKHFTIRDDERSVPRQEVYLNEGGVAKGERELEIVLTVKSKNVSMFPADEVVRERWIEGLFFAFAKLEHFYEIGPEIGRGAFSKVFRARHKKTNRLCAVKVVDGSEGENMQLTARETNILLTCVHRNIIQTYDIFDGKRKVSFVMEYLSGGELYDIIAESKYFSEENARDAVGDILGGVAYLHSQGIAHRDLKPENLLCVNKDFPLHVKVTDFGLSNFLESEKEGPMLRTVCGSMNYIAPEMLCADGYGPEVDLWACGVILHVMLSGKLPFTFANDTYQFLTSLKSGVAFDDAVWTTTSYEGRDLVAGLLEKNPRKRLTAKQALHHSWFLKTTELSKKSLRDLNKIRLLKSVRGSPTATSTGSRKVNLPKRLNTMAIVESKPKGTDFV</sequence>
<dbReference type="PROSITE" id="PS00108">
    <property type="entry name" value="PROTEIN_KINASE_ST"/>
    <property type="match status" value="1"/>
</dbReference>
<dbReference type="InterPro" id="IPR000719">
    <property type="entry name" value="Prot_kinase_dom"/>
</dbReference>
<reference evidence="6 7" key="1">
    <citation type="journal article" date="2023" name="Nat. Commun.">
        <title>Origin of minicircular mitochondrial genomes in red algae.</title>
        <authorList>
            <person name="Lee Y."/>
            <person name="Cho C.H."/>
            <person name="Lee Y.M."/>
            <person name="Park S.I."/>
            <person name="Yang J.H."/>
            <person name="West J.A."/>
            <person name="Bhattacharya D."/>
            <person name="Yoon H.S."/>
        </authorList>
    </citation>
    <scope>NUCLEOTIDE SEQUENCE [LARGE SCALE GENOMIC DNA]</scope>
    <source>
        <strain evidence="6 7">CCMP1338</strain>
        <tissue evidence="6">Whole cell</tissue>
    </source>
</reference>
<dbReference type="AlphaFoldDB" id="A0AAV8V4R0"/>
<dbReference type="CDD" id="cd05117">
    <property type="entry name" value="STKc_CAMK"/>
    <property type="match status" value="1"/>
</dbReference>
<dbReference type="EMBL" id="JAMWBK010000001">
    <property type="protein sequence ID" value="KAJ8908697.1"/>
    <property type="molecule type" value="Genomic_DNA"/>
</dbReference>
<keyword evidence="7" id="KW-1185">Reference proteome</keyword>
<dbReference type="InterPro" id="IPR017441">
    <property type="entry name" value="Protein_kinase_ATP_BS"/>
</dbReference>
<dbReference type="Pfam" id="PF00069">
    <property type="entry name" value="Pkinase"/>
    <property type="match status" value="1"/>
</dbReference>
<keyword evidence="4" id="KW-0723">Serine/threonine-protein kinase</keyword>
<evidence type="ECO:0000256" key="4">
    <source>
        <dbReference type="RuleBase" id="RU000304"/>
    </source>
</evidence>
<keyword evidence="4" id="KW-0808">Transferase</keyword>
<keyword evidence="4" id="KW-0418">Kinase</keyword>
<name>A0AAV8V4R0_9RHOD</name>
<evidence type="ECO:0000313" key="6">
    <source>
        <dbReference type="EMBL" id="KAJ8908697.1"/>
    </source>
</evidence>
<proteinExistence type="inferred from homology"/>
<evidence type="ECO:0000256" key="3">
    <source>
        <dbReference type="PROSITE-ProRule" id="PRU10141"/>
    </source>
</evidence>
<comment type="similarity">
    <text evidence="4">Belongs to the protein kinase superfamily.</text>
</comment>
<keyword evidence="1 3" id="KW-0547">Nucleotide-binding</keyword>
<dbReference type="GO" id="GO:0005524">
    <property type="term" value="F:ATP binding"/>
    <property type="evidence" value="ECO:0007669"/>
    <property type="project" value="UniProtKB-UniRule"/>
</dbReference>
<feature type="binding site" evidence="3">
    <location>
        <position position="136"/>
    </location>
    <ligand>
        <name>ATP</name>
        <dbReference type="ChEBI" id="CHEBI:30616"/>
    </ligand>
</feature>
<evidence type="ECO:0000313" key="7">
    <source>
        <dbReference type="Proteomes" id="UP001157974"/>
    </source>
</evidence>
<dbReference type="InterPro" id="IPR011009">
    <property type="entry name" value="Kinase-like_dom_sf"/>
</dbReference>
<dbReference type="PROSITE" id="PS00107">
    <property type="entry name" value="PROTEIN_KINASE_ATP"/>
    <property type="match status" value="1"/>
</dbReference>
<organism evidence="6 7">
    <name type="scientific">Rhodosorus marinus</name>
    <dbReference type="NCBI Taxonomy" id="101924"/>
    <lineage>
        <taxon>Eukaryota</taxon>
        <taxon>Rhodophyta</taxon>
        <taxon>Stylonematophyceae</taxon>
        <taxon>Stylonematales</taxon>
        <taxon>Stylonemataceae</taxon>
        <taxon>Rhodosorus</taxon>
    </lineage>
</organism>
<dbReference type="PROSITE" id="PS50011">
    <property type="entry name" value="PROTEIN_KINASE_DOM"/>
    <property type="match status" value="1"/>
</dbReference>
<comment type="caution">
    <text evidence="6">The sequence shown here is derived from an EMBL/GenBank/DDBJ whole genome shotgun (WGS) entry which is preliminary data.</text>
</comment>
<evidence type="ECO:0000256" key="2">
    <source>
        <dbReference type="ARBA" id="ARBA00022840"/>
    </source>
</evidence>
<accession>A0AAV8V4R0</accession>
<keyword evidence="2 3" id="KW-0067">ATP-binding</keyword>
<dbReference type="SMART" id="SM00220">
    <property type="entry name" value="S_TKc"/>
    <property type="match status" value="1"/>
</dbReference>
<feature type="domain" description="Protein kinase" evidence="5">
    <location>
        <begin position="107"/>
        <end position="365"/>
    </location>
</feature>
<dbReference type="PANTHER" id="PTHR24347">
    <property type="entry name" value="SERINE/THREONINE-PROTEIN KINASE"/>
    <property type="match status" value="1"/>
</dbReference>
<protein>
    <recommendedName>
        <fullName evidence="5">Protein kinase domain-containing protein</fullName>
    </recommendedName>
</protein>
<evidence type="ECO:0000256" key="1">
    <source>
        <dbReference type="ARBA" id="ARBA00022741"/>
    </source>
</evidence>
<dbReference type="GO" id="GO:0004674">
    <property type="term" value="F:protein serine/threonine kinase activity"/>
    <property type="evidence" value="ECO:0007669"/>
    <property type="project" value="UniProtKB-KW"/>
</dbReference>